<protein>
    <recommendedName>
        <fullName evidence="3">DUF4019 domain-containing protein</fullName>
    </recommendedName>
</protein>
<evidence type="ECO:0008006" key="3">
    <source>
        <dbReference type="Google" id="ProtNLM"/>
    </source>
</evidence>
<dbReference type="RefSeq" id="WP_282904425.1">
    <property type="nucleotide sequence ID" value="NZ_CP124855.1"/>
</dbReference>
<evidence type="ECO:0000313" key="2">
    <source>
        <dbReference type="Proteomes" id="UP001241656"/>
    </source>
</evidence>
<reference evidence="1 2" key="1">
    <citation type="submission" date="2023-05" db="EMBL/GenBank/DDBJ databases">
        <title>Genomic insight into Chryseobacterium sp. wdc7 isolated forest soil (Gotjawal).</title>
        <authorList>
            <person name="Park S.-J."/>
        </authorList>
    </citation>
    <scope>NUCLEOTIDE SEQUENCE [LARGE SCALE GENOMIC DNA]</scope>
    <source>
        <strain evidence="2">wdc7</strain>
    </source>
</reference>
<organism evidence="1 2">
    <name type="scientific">Chryseobacterium gotjawalense</name>
    <dbReference type="NCBI Taxonomy" id="3042315"/>
    <lineage>
        <taxon>Bacteria</taxon>
        <taxon>Pseudomonadati</taxon>
        <taxon>Bacteroidota</taxon>
        <taxon>Flavobacteriia</taxon>
        <taxon>Flavobacteriales</taxon>
        <taxon>Weeksellaceae</taxon>
        <taxon>Chryseobacterium group</taxon>
        <taxon>Chryseobacterium</taxon>
    </lineage>
</organism>
<accession>A0ABY8RCZ0</accession>
<keyword evidence="2" id="KW-1185">Reference proteome</keyword>
<dbReference type="EMBL" id="CP124855">
    <property type="protein sequence ID" value="WHF51033.1"/>
    <property type="molecule type" value="Genomic_DNA"/>
</dbReference>
<dbReference type="PROSITE" id="PS51257">
    <property type="entry name" value="PROKAR_LIPOPROTEIN"/>
    <property type="match status" value="1"/>
</dbReference>
<dbReference type="Proteomes" id="UP001241656">
    <property type="component" value="Chromosome"/>
</dbReference>
<name>A0ABY8RCZ0_9FLAO</name>
<sequence length="141" mass="16615">MKTLITLLTLFILSSCNFNSTYQNRENDKIDAEKITHKFYYSQTYGNKNDALNLFSEKFFAVTNRDKLNEMISSSENDFGKITEYNLKNWETLIVKGSNPKSEYLLTYDVRREKEPTQETFSMIKEDGIIKIIGYRITKLY</sequence>
<gene>
    <name evidence="1" type="ORF">QGN23_11405</name>
</gene>
<evidence type="ECO:0000313" key="1">
    <source>
        <dbReference type="EMBL" id="WHF51033.1"/>
    </source>
</evidence>
<proteinExistence type="predicted"/>